<dbReference type="Proteomes" id="UP000655751">
    <property type="component" value="Unassembled WGS sequence"/>
</dbReference>
<keyword evidence="2 4" id="KW-0238">DNA-binding</keyword>
<reference evidence="6" key="1">
    <citation type="submission" date="2020-11" db="EMBL/GenBank/DDBJ databases">
        <title>Nocardia NEAU-351.nov., a novel actinomycete isolated from the cow dung.</title>
        <authorList>
            <person name="Zhang X."/>
        </authorList>
    </citation>
    <scope>NUCLEOTIDE SEQUENCE</scope>
    <source>
        <strain evidence="6">NEAU-351</strain>
    </source>
</reference>
<dbReference type="EMBL" id="JADMLG010000010">
    <property type="protein sequence ID" value="MBH0779373.1"/>
    <property type="molecule type" value="Genomic_DNA"/>
</dbReference>
<organism evidence="6 7">
    <name type="scientific">Nocardia bovistercoris</name>
    <dbReference type="NCBI Taxonomy" id="2785916"/>
    <lineage>
        <taxon>Bacteria</taxon>
        <taxon>Bacillati</taxon>
        <taxon>Actinomycetota</taxon>
        <taxon>Actinomycetes</taxon>
        <taxon>Mycobacteriales</taxon>
        <taxon>Nocardiaceae</taxon>
        <taxon>Nocardia</taxon>
    </lineage>
</organism>
<feature type="domain" description="HTH tetR-type" evidence="5">
    <location>
        <begin position="20"/>
        <end position="81"/>
    </location>
</feature>
<dbReference type="InterPro" id="IPR001647">
    <property type="entry name" value="HTH_TetR"/>
</dbReference>
<dbReference type="PANTHER" id="PTHR30055">
    <property type="entry name" value="HTH-TYPE TRANSCRIPTIONAL REGULATOR RUTR"/>
    <property type="match status" value="1"/>
</dbReference>
<evidence type="ECO:0000256" key="2">
    <source>
        <dbReference type="ARBA" id="ARBA00023125"/>
    </source>
</evidence>
<sequence length="212" mass="22923">MNNAPSDTSSTAARRAAQAEATRRALLTAARKLFVTKGFDDTATTEIVTEAGVGTRGALYHHFADKKALFEAVVLEIEQELINAAVDEFTVADARALDLIQAEVHGFLRACMNPDVQRILLIDGRAVLGFRRWREIESRHGIAVLRALLTRARAEGDLEADSPVDALAHVLLAALDEAAMYIATADDSVRAHDDAVRGMDMILDGLAKTISS</sequence>
<dbReference type="InterPro" id="IPR009057">
    <property type="entry name" value="Homeodomain-like_sf"/>
</dbReference>
<dbReference type="AlphaFoldDB" id="A0A931IGR5"/>
<name>A0A931IGR5_9NOCA</name>
<dbReference type="GO" id="GO:0003700">
    <property type="term" value="F:DNA-binding transcription factor activity"/>
    <property type="evidence" value="ECO:0007669"/>
    <property type="project" value="TreeGrafter"/>
</dbReference>
<keyword evidence="7" id="KW-1185">Reference proteome</keyword>
<dbReference type="Pfam" id="PF21351">
    <property type="entry name" value="TetR_C_41"/>
    <property type="match status" value="1"/>
</dbReference>
<dbReference type="GO" id="GO:0000976">
    <property type="term" value="F:transcription cis-regulatory region binding"/>
    <property type="evidence" value="ECO:0007669"/>
    <property type="project" value="TreeGrafter"/>
</dbReference>
<dbReference type="PROSITE" id="PS50977">
    <property type="entry name" value="HTH_TETR_2"/>
    <property type="match status" value="1"/>
</dbReference>
<protein>
    <submittedName>
        <fullName evidence="6">TetR/AcrR family transcriptional regulator</fullName>
    </submittedName>
</protein>
<dbReference type="Pfam" id="PF00440">
    <property type="entry name" value="TetR_N"/>
    <property type="match status" value="1"/>
</dbReference>
<accession>A0A931IGR5</accession>
<proteinExistence type="predicted"/>
<gene>
    <name evidence="6" type="ORF">IT779_24190</name>
</gene>
<dbReference type="InterPro" id="IPR049484">
    <property type="entry name" value="Rv0078-like_C"/>
</dbReference>
<evidence type="ECO:0000259" key="5">
    <source>
        <dbReference type="PROSITE" id="PS50977"/>
    </source>
</evidence>
<dbReference type="InterPro" id="IPR050109">
    <property type="entry name" value="HTH-type_TetR-like_transc_reg"/>
</dbReference>
<comment type="caution">
    <text evidence="6">The sequence shown here is derived from an EMBL/GenBank/DDBJ whole genome shotgun (WGS) entry which is preliminary data.</text>
</comment>
<evidence type="ECO:0000256" key="4">
    <source>
        <dbReference type="PROSITE-ProRule" id="PRU00335"/>
    </source>
</evidence>
<dbReference type="InterPro" id="IPR036271">
    <property type="entry name" value="Tet_transcr_reg_TetR-rel_C_sf"/>
</dbReference>
<evidence type="ECO:0000256" key="3">
    <source>
        <dbReference type="ARBA" id="ARBA00023163"/>
    </source>
</evidence>
<evidence type="ECO:0000313" key="6">
    <source>
        <dbReference type="EMBL" id="MBH0779373.1"/>
    </source>
</evidence>
<dbReference type="SUPFAM" id="SSF48498">
    <property type="entry name" value="Tetracyclin repressor-like, C-terminal domain"/>
    <property type="match status" value="1"/>
</dbReference>
<evidence type="ECO:0000256" key="1">
    <source>
        <dbReference type="ARBA" id="ARBA00023015"/>
    </source>
</evidence>
<dbReference type="Gene3D" id="1.10.357.10">
    <property type="entry name" value="Tetracycline Repressor, domain 2"/>
    <property type="match status" value="1"/>
</dbReference>
<feature type="DNA-binding region" description="H-T-H motif" evidence="4">
    <location>
        <begin position="44"/>
        <end position="63"/>
    </location>
</feature>
<evidence type="ECO:0000313" key="7">
    <source>
        <dbReference type="Proteomes" id="UP000655751"/>
    </source>
</evidence>
<dbReference type="RefSeq" id="WP_196151681.1">
    <property type="nucleotide sequence ID" value="NZ_JADMLG010000010.1"/>
</dbReference>
<keyword evidence="1" id="KW-0805">Transcription regulation</keyword>
<keyword evidence="3" id="KW-0804">Transcription</keyword>
<dbReference type="PANTHER" id="PTHR30055:SF234">
    <property type="entry name" value="HTH-TYPE TRANSCRIPTIONAL REGULATOR BETI"/>
    <property type="match status" value="1"/>
</dbReference>
<dbReference type="SUPFAM" id="SSF46689">
    <property type="entry name" value="Homeodomain-like"/>
    <property type="match status" value="1"/>
</dbReference>